<dbReference type="InterPro" id="IPR000524">
    <property type="entry name" value="Tscrpt_reg_HTH_GntR"/>
</dbReference>
<dbReference type="EMBL" id="CP051680">
    <property type="protein sequence ID" value="QJD82022.1"/>
    <property type="molecule type" value="Genomic_DNA"/>
</dbReference>
<keyword evidence="6" id="KW-1185">Reference proteome</keyword>
<evidence type="ECO:0000256" key="1">
    <source>
        <dbReference type="ARBA" id="ARBA00023015"/>
    </source>
</evidence>
<dbReference type="GO" id="GO:0003700">
    <property type="term" value="F:DNA-binding transcription factor activity"/>
    <property type="evidence" value="ECO:0007669"/>
    <property type="project" value="InterPro"/>
</dbReference>
<dbReference type="CDD" id="cd07377">
    <property type="entry name" value="WHTH_GntR"/>
    <property type="match status" value="1"/>
</dbReference>
<dbReference type="InterPro" id="IPR008920">
    <property type="entry name" value="TF_FadR/GntR_C"/>
</dbReference>
<sequence length="210" mass="24732">MYLALRESIVKGEFYPGFRLLVLDIANALKISQAPVREAMERLKQEGLLDSKHNKGSFVSEIKQDELEELYELRELIEWNAIKRSIPLLEPADYDQLNEICEKMIYAAGQDDLFKFIELDMDFHGFFFAKSGNRSIMRLWDQITVKMKRFLAITNKIYFPNLISIAESHLPLIEVLKTGDEILIEQKFIRHMNEVWWRMNNKKEDTQAGR</sequence>
<dbReference type="Gene3D" id="1.20.120.530">
    <property type="entry name" value="GntR ligand-binding domain-like"/>
    <property type="match status" value="1"/>
</dbReference>
<dbReference type="Proteomes" id="UP000502248">
    <property type="component" value="Chromosome"/>
</dbReference>
<dbReference type="InterPro" id="IPR036388">
    <property type="entry name" value="WH-like_DNA-bd_sf"/>
</dbReference>
<keyword evidence="1" id="KW-0805">Transcription regulation</keyword>
<organism evidence="5 6">
    <name type="scientific">Cohnella herbarum</name>
    <dbReference type="NCBI Taxonomy" id="2728023"/>
    <lineage>
        <taxon>Bacteria</taxon>
        <taxon>Bacillati</taxon>
        <taxon>Bacillota</taxon>
        <taxon>Bacilli</taxon>
        <taxon>Bacillales</taxon>
        <taxon>Paenibacillaceae</taxon>
        <taxon>Cohnella</taxon>
    </lineage>
</organism>
<dbReference type="GO" id="GO:0003677">
    <property type="term" value="F:DNA binding"/>
    <property type="evidence" value="ECO:0007669"/>
    <property type="project" value="UniProtKB-KW"/>
</dbReference>
<dbReference type="SUPFAM" id="SSF48008">
    <property type="entry name" value="GntR ligand-binding domain-like"/>
    <property type="match status" value="1"/>
</dbReference>
<dbReference type="SUPFAM" id="SSF46785">
    <property type="entry name" value="Winged helix' DNA-binding domain"/>
    <property type="match status" value="1"/>
</dbReference>
<dbReference type="Pfam" id="PF00392">
    <property type="entry name" value="GntR"/>
    <property type="match status" value="1"/>
</dbReference>
<proteinExistence type="predicted"/>
<evidence type="ECO:0000313" key="6">
    <source>
        <dbReference type="Proteomes" id="UP000502248"/>
    </source>
</evidence>
<dbReference type="PROSITE" id="PS50949">
    <property type="entry name" value="HTH_GNTR"/>
    <property type="match status" value="1"/>
</dbReference>
<protein>
    <submittedName>
        <fullName evidence="5">GntR family transcriptional regulator</fullName>
    </submittedName>
</protein>
<gene>
    <name evidence="5" type="ORF">HH215_01705</name>
</gene>
<evidence type="ECO:0000259" key="4">
    <source>
        <dbReference type="PROSITE" id="PS50949"/>
    </source>
</evidence>
<dbReference type="SMART" id="SM00345">
    <property type="entry name" value="HTH_GNTR"/>
    <property type="match status" value="1"/>
</dbReference>
<evidence type="ECO:0000256" key="3">
    <source>
        <dbReference type="ARBA" id="ARBA00023163"/>
    </source>
</evidence>
<evidence type="ECO:0000313" key="5">
    <source>
        <dbReference type="EMBL" id="QJD82022.1"/>
    </source>
</evidence>
<dbReference type="SMART" id="SM00895">
    <property type="entry name" value="FCD"/>
    <property type="match status" value="1"/>
</dbReference>
<dbReference type="Pfam" id="PF07729">
    <property type="entry name" value="FCD"/>
    <property type="match status" value="1"/>
</dbReference>
<dbReference type="Gene3D" id="1.10.10.10">
    <property type="entry name" value="Winged helix-like DNA-binding domain superfamily/Winged helix DNA-binding domain"/>
    <property type="match status" value="1"/>
</dbReference>
<dbReference type="InterPro" id="IPR011711">
    <property type="entry name" value="GntR_C"/>
</dbReference>
<evidence type="ECO:0000256" key="2">
    <source>
        <dbReference type="ARBA" id="ARBA00023125"/>
    </source>
</evidence>
<dbReference type="KEGG" id="cheb:HH215_01705"/>
<reference evidence="5 6" key="1">
    <citation type="submission" date="2020-04" db="EMBL/GenBank/DDBJ databases">
        <title>Genome sequencing of novel species.</title>
        <authorList>
            <person name="Heo J."/>
            <person name="Kim S.-J."/>
            <person name="Kim J.-S."/>
            <person name="Hong S.-B."/>
            <person name="Kwon S.-W."/>
        </authorList>
    </citation>
    <scope>NUCLEOTIDE SEQUENCE [LARGE SCALE GENOMIC DNA]</scope>
    <source>
        <strain evidence="5 6">MFER-1</strain>
    </source>
</reference>
<dbReference type="RefSeq" id="WP_169278327.1">
    <property type="nucleotide sequence ID" value="NZ_CP051680.1"/>
</dbReference>
<keyword evidence="3" id="KW-0804">Transcription</keyword>
<feature type="domain" description="HTH gntR-type" evidence="4">
    <location>
        <begin position="1"/>
        <end position="62"/>
    </location>
</feature>
<dbReference type="AlphaFoldDB" id="A0A7Z2VF75"/>
<keyword evidence="2" id="KW-0238">DNA-binding</keyword>
<dbReference type="PANTHER" id="PTHR43537">
    <property type="entry name" value="TRANSCRIPTIONAL REGULATOR, GNTR FAMILY"/>
    <property type="match status" value="1"/>
</dbReference>
<accession>A0A7Z2VF75</accession>
<dbReference type="InterPro" id="IPR036390">
    <property type="entry name" value="WH_DNA-bd_sf"/>
</dbReference>
<name>A0A7Z2VF75_9BACL</name>
<dbReference type="PANTHER" id="PTHR43537:SF45">
    <property type="entry name" value="GNTR FAMILY REGULATORY PROTEIN"/>
    <property type="match status" value="1"/>
</dbReference>